<protein>
    <submittedName>
        <fullName evidence="3">Peptidase C39-like protein</fullName>
    </submittedName>
</protein>
<accession>A0A318TR06</accession>
<keyword evidence="1" id="KW-1133">Transmembrane helix</keyword>
<evidence type="ECO:0000259" key="2">
    <source>
        <dbReference type="PROSITE" id="PS50990"/>
    </source>
</evidence>
<keyword evidence="4" id="KW-1185">Reference proteome</keyword>
<dbReference type="Gene3D" id="3.90.70.10">
    <property type="entry name" value="Cysteine proteinases"/>
    <property type="match status" value="1"/>
</dbReference>
<dbReference type="GO" id="GO:0016020">
    <property type="term" value="C:membrane"/>
    <property type="evidence" value="ECO:0007669"/>
    <property type="project" value="InterPro"/>
</dbReference>
<dbReference type="SUPFAM" id="SSF54001">
    <property type="entry name" value="Cysteine proteinases"/>
    <property type="match status" value="1"/>
</dbReference>
<keyword evidence="1" id="KW-0472">Membrane</keyword>
<evidence type="ECO:0000313" key="3">
    <source>
        <dbReference type="EMBL" id="PYF06240.1"/>
    </source>
</evidence>
<dbReference type="GO" id="GO:0006508">
    <property type="term" value="P:proteolysis"/>
    <property type="evidence" value="ECO:0007669"/>
    <property type="project" value="InterPro"/>
</dbReference>
<name>A0A318TR06_9BACL</name>
<dbReference type="RefSeq" id="WP_235867629.1">
    <property type="nucleotide sequence ID" value="NZ_PYWJ01000014.1"/>
</dbReference>
<dbReference type="GO" id="GO:0008233">
    <property type="term" value="F:peptidase activity"/>
    <property type="evidence" value="ECO:0007669"/>
    <property type="project" value="InterPro"/>
</dbReference>
<dbReference type="InterPro" id="IPR039564">
    <property type="entry name" value="Peptidase_C39-like"/>
</dbReference>
<comment type="caution">
    <text evidence="3">The sequence shown here is derived from an EMBL/GenBank/DDBJ whole genome shotgun (WGS) entry which is preliminary data.</text>
</comment>
<feature type="domain" description="Peptidase C39" evidence="2">
    <location>
        <begin position="89"/>
        <end position="230"/>
    </location>
</feature>
<evidence type="ECO:0000313" key="4">
    <source>
        <dbReference type="Proteomes" id="UP000247416"/>
    </source>
</evidence>
<reference evidence="3 4" key="1">
    <citation type="submission" date="2018-06" db="EMBL/GenBank/DDBJ databases">
        <title>Genomic Encyclopedia of Archaeal and Bacterial Type Strains, Phase II (KMG-II): from individual species to whole genera.</title>
        <authorList>
            <person name="Goeker M."/>
        </authorList>
    </citation>
    <scope>NUCLEOTIDE SEQUENCE [LARGE SCALE GENOMIC DNA]</scope>
    <source>
        <strain evidence="3 4">KACC 16626</strain>
    </source>
</reference>
<proteinExistence type="predicted"/>
<dbReference type="AlphaFoldDB" id="A0A318TR06"/>
<evidence type="ECO:0000256" key="1">
    <source>
        <dbReference type="SAM" id="Phobius"/>
    </source>
</evidence>
<dbReference type="InterPro" id="IPR038765">
    <property type="entry name" value="Papain-like_cys_pep_sf"/>
</dbReference>
<dbReference type="PROSITE" id="PS50990">
    <property type="entry name" value="PEPTIDASE_C39"/>
    <property type="match status" value="1"/>
</dbReference>
<dbReference type="InterPro" id="IPR005074">
    <property type="entry name" value="Peptidase_C39"/>
</dbReference>
<organism evidence="3 4">
    <name type="scientific">Ureibacillus chungkukjangi</name>
    <dbReference type="NCBI Taxonomy" id="1202712"/>
    <lineage>
        <taxon>Bacteria</taxon>
        <taxon>Bacillati</taxon>
        <taxon>Bacillota</taxon>
        <taxon>Bacilli</taxon>
        <taxon>Bacillales</taxon>
        <taxon>Caryophanaceae</taxon>
        <taxon>Ureibacillus</taxon>
    </lineage>
</organism>
<dbReference type="EMBL" id="QJTJ01000011">
    <property type="protein sequence ID" value="PYF06240.1"/>
    <property type="molecule type" value="Genomic_DNA"/>
</dbReference>
<sequence length="249" mass="29015">MFTLASFFVALIKIIIRELDIYVKIRLSENELKTLLEGGSSMIIVRSVILWFIITIIINAYLMTFPLPVLRKRDYPANYVIQRSNRIDKQTKRECAAFSTAYVLRHFGLEADGEELYTNFPSKLRSGNVYPKAIRTVLRKNGFKTNYYKGNINTLKYEVSKGNPVIVFIKVHKESKDLHFVPVIGYDKEYIYLSESLSQLVNCNDENIGYNRKVPINEFRKLWNVKNINMPLYSNTYITVDTKVTKKEI</sequence>
<dbReference type="Proteomes" id="UP000247416">
    <property type="component" value="Unassembled WGS sequence"/>
</dbReference>
<gene>
    <name evidence="3" type="ORF">BJ095_11171</name>
</gene>
<keyword evidence="1" id="KW-0812">Transmembrane</keyword>
<dbReference type="GO" id="GO:0005524">
    <property type="term" value="F:ATP binding"/>
    <property type="evidence" value="ECO:0007669"/>
    <property type="project" value="InterPro"/>
</dbReference>
<feature type="transmembrane region" description="Helical" evidence="1">
    <location>
        <begin position="41"/>
        <end position="63"/>
    </location>
</feature>
<dbReference type="Pfam" id="PF13529">
    <property type="entry name" value="Peptidase_C39_2"/>
    <property type="match status" value="1"/>
</dbReference>